<evidence type="ECO:0000313" key="15">
    <source>
        <dbReference type="Proteomes" id="UP000279259"/>
    </source>
</evidence>
<dbReference type="Gene3D" id="3.30.160.60">
    <property type="entry name" value="Classic Zinc Finger"/>
    <property type="match status" value="4"/>
</dbReference>
<feature type="region of interest" description="Disordered" evidence="12">
    <location>
        <begin position="718"/>
        <end position="755"/>
    </location>
</feature>
<feature type="region of interest" description="Disordered" evidence="12">
    <location>
        <begin position="670"/>
        <end position="689"/>
    </location>
</feature>
<comment type="similarity">
    <text evidence="2">Belongs to the krueppel C2H2-type zinc-finger protein family.</text>
</comment>
<dbReference type="PROSITE" id="PS00028">
    <property type="entry name" value="ZINC_FINGER_C2H2_1"/>
    <property type="match status" value="4"/>
</dbReference>
<sequence>MARTPSTRARRPPKSFPELSPPPLQPPRNRFPPRARDSQTASHSRTVVIDPSPSSSDSTSAFNSNSLPLNGTEHHWARSGDIPLDPALPSLIDTSADSTLIHVDTPSTLHAALSPDDASSPIHLDPDEQLVNDHNHVGPGHDMMARPYVCKFGDCDKAFARKSDLARHFRIHTNDRPFVCQYPRCGKSFIQRSALTVHTRVHTGEKPHLCELCRKPFADSSSLARHRRIHTGKRPYTCKVQGCGRSFARRNTYLKHHKRQHPNLPTPSSQATHSRAPASLPFFNPRPATFYAPGPPGPDGQPQYYVPTPSTTGPPHAIAASYPSESAAYIGGGFSAPHYVVPIFGGNDTGITGDIVAGGHRQHLAVSTQNLLGHGQGQGQSQGIGGGISPGISLSPAPHDDLSAAGANVTGTPVPTGGSGGVLHTPATPSSGDRLRAASAGGPQAGPLSASANVQSVNGPAGYHFGPPQYAAPPLTGIANQNYSFSRMQSTGGGVIYVKNDQALRSVSYAHDGRTAPYTSASSSWVGGGFSASQLSIPPNHHMHLQPPSYFPPPPNFSQPSLANDNFPSRSPASGGSREGSPDLVDINSVPSFSFQPAHGPPMRVPFTAVEPQPPHFHPLTHAPPQLTIPGPQPPGLRSAPPSLQRFHSVPNLPTLSGWDVAPYAGPGGYGDAHSIGGGRSGEDEELEELGEQIFSRDASSAVEDGDEDDDATALDKSVNLAGPPKLSQWGPPIDYPSNPKAKRDSFPSGASSSSTASTLVAQPLTALPTMDGSHAQEFVQPYVSPLHPTSFYPTPITPATGWLPPFKEGLLSSPSDLLARPYNAVDSPMTDMHDPVQHITLTTPPKLGRKDRSVTAVGLGIANVKFDDHDDGLGEDMSPAQDRSGALDGEDEMDSELDVGEMEDEADEEFLPGRKKRPSSTKKVSGRRSSTKSAMATGVKAKRR</sequence>
<dbReference type="Proteomes" id="UP000279259">
    <property type="component" value="Unassembled WGS sequence"/>
</dbReference>
<evidence type="ECO:0000256" key="1">
    <source>
        <dbReference type="ARBA" id="ARBA00004123"/>
    </source>
</evidence>
<dbReference type="EMBL" id="RSCD01000019">
    <property type="protein sequence ID" value="RSH85621.1"/>
    <property type="molecule type" value="Genomic_DNA"/>
</dbReference>
<dbReference type="Pfam" id="PF00096">
    <property type="entry name" value="zf-C2H2"/>
    <property type="match status" value="3"/>
</dbReference>
<keyword evidence="3" id="KW-0479">Metal-binding</keyword>
<name>A0A427Y3G0_9TREE</name>
<feature type="domain" description="C2H2-type" evidence="13">
    <location>
        <begin position="178"/>
        <end position="207"/>
    </location>
</feature>
<protein>
    <recommendedName>
        <fullName evidence="13">C2H2-type domain-containing protein</fullName>
    </recommendedName>
</protein>
<feature type="compositionally biased region" description="Polar residues" evidence="12">
    <location>
        <begin position="562"/>
        <end position="574"/>
    </location>
</feature>
<evidence type="ECO:0000256" key="4">
    <source>
        <dbReference type="ARBA" id="ARBA00022737"/>
    </source>
</evidence>
<evidence type="ECO:0000256" key="9">
    <source>
        <dbReference type="ARBA" id="ARBA00023163"/>
    </source>
</evidence>
<comment type="subcellular location">
    <subcellularLocation>
        <location evidence="1">Nucleus</location>
    </subcellularLocation>
</comment>
<evidence type="ECO:0000256" key="5">
    <source>
        <dbReference type="ARBA" id="ARBA00022771"/>
    </source>
</evidence>
<keyword evidence="10" id="KW-0539">Nucleus</keyword>
<feature type="compositionally biased region" description="Low complexity" evidence="12">
    <location>
        <begin position="50"/>
        <end position="66"/>
    </location>
</feature>
<keyword evidence="7" id="KW-0805">Transcription regulation</keyword>
<dbReference type="PANTHER" id="PTHR23235">
    <property type="entry name" value="KRUEPPEL-LIKE TRANSCRIPTION FACTOR"/>
    <property type="match status" value="1"/>
</dbReference>
<evidence type="ECO:0000259" key="13">
    <source>
        <dbReference type="PROSITE" id="PS50157"/>
    </source>
</evidence>
<organism evidence="14 15">
    <name type="scientific">Saitozyma podzolica</name>
    <dbReference type="NCBI Taxonomy" id="1890683"/>
    <lineage>
        <taxon>Eukaryota</taxon>
        <taxon>Fungi</taxon>
        <taxon>Dikarya</taxon>
        <taxon>Basidiomycota</taxon>
        <taxon>Agaricomycotina</taxon>
        <taxon>Tremellomycetes</taxon>
        <taxon>Tremellales</taxon>
        <taxon>Trimorphomycetaceae</taxon>
        <taxon>Saitozyma</taxon>
    </lineage>
</organism>
<dbReference type="GO" id="GO:0005634">
    <property type="term" value="C:nucleus"/>
    <property type="evidence" value="ECO:0007669"/>
    <property type="project" value="UniProtKB-SubCell"/>
</dbReference>
<dbReference type="FunFam" id="3.30.160.60:FF:000931">
    <property type="entry name" value="zinc finger protein 697"/>
    <property type="match status" value="1"/>
</dbReference>
<feature type="compositionally biased region" description="Pro residues" evidence="12">
    <location>
        <begin position="19"/>
        <end position="30"/>
    </location>
</feature>
<feature type="region of interest" description="Disordered" evidence="12">
    <location>
        <begin position="1"/>
        <end position="66"/>
    </location>
</feature>
<dbReference type="FunFam" id="3.30.160.60:FF:000125">
    <property type="entry name" value="Putative zinc finger protein 143"/>
    <property type="match status" value="2"/>
</dbReference>
<keyword evidence="8" id="KW-0238">DNA-binding</keyword>
<keyword evidence="5 11" id="KW-0863">Zinc-finger</keyword>
<feature type="compositionally biased region" description="Gly residues" evidence="12">
    <location>
        <begin position="374"/>
        <end position="389"/>
    </location>
</feature>
<dbReference type="GO" id="GO:0008270">
    <property type="term" value="F:zinc ion binding"/>
    <property type="evidence" value="ECO:0007669"/>
    <property type="project" value="UniProtKB-KW"/>
</dbReference>
<evidence type="ECO:0000256" key="12">
    <source>
        <dbReference type="SAM" id="MobiDB-lite"/>
    </source>
</evidence>
<evidence type="ECO:0000256" key="11">
    <source>
        <dbReference type="PROSITE-ProRule" id="PRU00042"/>
    </source>
</evidence>
<keyword evidence="9" id="KW-0804">Transcription</keyword>
<feature type="domain" description="C2H2-type" evidence="13">
    <location>
        <begin position="148"/>
        <end position="177"/>
    </location>
</feature>
<reference evidence="14 15" key="1">
    <citation type="submission" date="2018-11" db="EMBL/GenBank/DDBJ databases">
        <title>Genome sequence of Saitozyma podzolica DSM 27192.</title>
        <authorList>
            <person name="Aliyu H."/>
            <person name="Gorte O."/>
            <person name="Ochsenreither K."/>
        </authorList>
    </citation>
    <scope>NUCLEOTIDE SEQUENCE [LARGE SCALE GENOMIC DNA]</scope>
    <source>
        <strain evidence="14 15">DSM 27192</strain>
    </source>
</reference>
<feature type="compositionally biased region" description="Gly residues" evidence="12">
    <location>
        <begin position="670"/>
        <end position="680"/>
    </location>
</feature>
<accession>A0A427Y3G0</accession>
<keyword evidence="4" id="KW-0677">Repeat</keyword>
<feature type="domain" description="C2H2-type" evidence="13">
    <location>
        <begin position="208"/>
        <end position="235"/>
    </location>
</feature>
<evidence type="ECO:0000256" key="10">
    <source>
        <dbReference type="ARBA" id="ARBA00023242"/>
    </source>
</evidence>
<evidence type="ECO:0000256" key="8">
    <source>
        <dbReference type="ARBA" id="ARBA00023125"/>
    </source>
</evidence>
<feature type="region of interest" description="Disordered" evidence="12">
    <location>
        <begin position="537"/>
        <end position="599"/>
    </location>
</feature>
<gene>
    <name evidence="14" type="ORF">EHS25_003760</name>
</gene>
<feature type="domain" description="C2H2-type" evidence="13">
    <location>
        <begin position="236"/>
        <end position="266"/>
    </location>
</feature>
<dbReference type="PROSITE" id="PS50157">
    <property type="entry name" value="ZINC_FINGER_C2H2_2"/>
    <property type="match status" value="4"/>
</dbReference>
<feature type="region of interest" description="Disordered" evidence="12">
    <location>
        <begin position="256"/>
        <end position="275"/>
    </location>
</feature>
<feature type="compositionally biased region" description="Acidic residues" evidence="12">
    <location>
        <begin position="889"/>
        <end position="911"/>
    </location>
</feature>
<dbReference type="GO" id="GO:0000978">
    <property type="term" value="F:RNA polymerase II cis-regulatory region sequence-specific DNA binding"/>
    <property type="evidence" value="ECO:0007669"/>
    <property type="project" value="TreeGrafter"/>
</dbReference>
<dbReference type="AlphaFoldDB" id="A0A427Y3G0"/>
<feature type="region of interest" description="Disordered" evidence="12">
    <location>
        <begin position="866"/>
        <end position="945"/>
    </location>
</feature>
<keyword evidence="15" id="KW-1185">Reference proteome</keyword>
<dbReference type="SUPFAM" id="SSF57667">
    <property type="entry name" value="beta-beta-alpha zinc fingers"/>
    <property type="match status" value="2"/>
</dbReference>
<keyword evidence="6" id="KW-0862">Zinc</keyword>
<comment type="caution">
    <text evidence="14">The sequence shown here is derived from an EMBL/GenBank/DDBJ whole genome shotgun (WGS) entry which is preliminary data.</text>
</comment>
<dbReference type="SMART" id="SM00355">
    <property type="entry name" value="ZnF_C2H2"/>
    <property type="match status" value="4"/>
</dbReference>
<feature type="region of interest" description="Disordered" evidence="12">
    <location>
        <begin position="372"/>
        <end position="453"/>
    </location>
</feature>
<dbReference type="InterPro" id="IPR013087">
    <property type="entry name" value="Znf_C2H2_type"/>
</dbReference>
<dbReference type="GO" id="GO:0000981">
    <property type="term" value="F:DNA-binding transcription factor activity, RNA polymerase II-specific"/>
    <property type="evidence" value="ECO:0007669"/>
    <property type="project" value="UniProtKB-ARBA"/>
</dbReference>
<feature type="compositionally biased region" description="Basic residues" evidence="12">
    <location>
        <begin position="914"/>
        <end position="931"/>
    </location>
</feature>
<dbReference type="InterPro" id="IPR036236">
    <property type="entry name" value="Znf_C2H2_sf"/>
</dbReference>
<evidence type="ECO:0000256" key="3">
    <source>
        <dbReference type="ARBA" id="ARBA00022723"/>
    </source>
</evidence>
<evidence type="ECO:0000256" key="7">
    <source>
        <dbReference type="ARBA" id="ARBA00023015"/>
    </source>
</evidence>
<evidence type="ECO:0000256" key="2">
    <source>
        <dbReference type="ARBA" id="ARBA00006991"/>
    </source>
</evidence>
<evidence type="ECO:0000256" key="6">
    <source>
        <dbReference type="ARBA" id="ARBA00022833"/>
    </source>
</evidence>
<dbReference type="STRING" id="1890683.A0A427Y3G0"/>
<dbReference type="OrthoDB" id="654211at2759"/>
<evidence type="ECO:0000313" key="14">
    <source>
        <dbReference type="EMBL" id="RSH85621.1"/>
    </source>
</evidence>
<dbReference type="PANTHER" id="PTHR23235:SF120">
    <property type="entry name" value="KRUPPEL-LIKE FACTOR 15"/>
    <property type="match status" value="1"/>
</dbReference>
<proteinExistence type="inferred from homology"/>